<dbReference type="Proteomes" id="UP000664357">
    <property type="component" value="Unassembled WGS sequence"/>
</dbReference>
<evidence type="ECO:0000313" key="1">
    <source>
        <dbReference type="EMBL" id="MEO1771894.1"/>
    </source>
</evidence>
<comment type="caution">
    <text evidence="1">The sequence shown here is derived from an EMBL/GenBank/DDBJ whole genome shotgun (WGS) entry which is preliminary data.</text>
</comment>
<evidence type="ECO:0000313" key="2">
    <source>
        <dbReference type="Proteomes" id="UP000664357"/>
    </source>
</evidence>
<sequence>MYFKNSVGKVYITKEAVIVETTHAVQCITPKPHIDEKEAFLEFEYHNQVDVISQLEHLYKVFGK</sequence>
<protein>
    <submittedName>
        <fullName evidence="1">Uncharacterized protein</fullName>
    </submittedName>
</protein>
<gene>
    <name evidence="1" type="ORF">JZO67_003876</name>
</gene>
<reference evidence="1 2" key="2">
    <citation type="submission" date="2024-02" db="EMBL/GenBank/DDBJ databases">
        <title>The Genome Sequence of Enterococcus sp. DIV0159.</title>
        <authorList>
            <person name="Earl A."/>
            <person name="Manson A."/>
            <person name="Gilmore M."/>
            <person name="Sanders J."/>
            <person name="Shea T."/>
            <person name="Howe W."/>
            <person name="Livny J."/>
            <person name="Cuomo C."/>
            <person name="Neafsey D."/>
            <person name="Birren B."/>
        </authorList>
    </citation>
    <scope>NUCLEOTIDE SEQUENCE [LARGE SCALE GENOMIC DNA]</scope>
    <source>
        <strain evidence="1 2">665A</strain>
    </source>
</reference>
<dbReference type="RefSeq" id="WP_207703747.1">
    <property type="nucleotide sequence ID" value="NZ_JAFREL020000003.1"/>
</dbReference>
<organism evidence="1 2">
    <name type="scientific">Candidatus Enterococcus ferrettii</name>
    <dbReference type="NCBI Taxonomy" id="2815324"/>
    <lineage>
        <taxon>Bacteria</taxon>
        <taxon>Bacillati</taxon>
        <taxon>Bacillota</taxon>
        <taxon>Bacilli</taxon>
        <taxon>Lactobacillales</taxon>
        <taxon>Enterococcaceae</taxon>
        <taxon>Enterococcus</taxon>
    </lineage>
</organism>
<accession>A0ABV0EWF5</accession>
<name>A0ABV0EWF5_9ENTE</name>
<keyword evidence="2" id="KW-1185">Reference proteome</keyword>
<reference evidence="1 2" key="1">
    <citation type="submission" date="2021-03" db="EMBL/GenBank/DDBJ databases">
        <authorList>
            <person name="Gilmore M.S."/>
            <person name="Schwartzman J."/>
            <person name="Van Tyne D."/>
            <person name="Martin M."/>
            <person name="Earl A.M."/>
            <person name="Manson A.L."/>
            <person name="Straub T."/>
            <person name="Salamzade R."/>
            <person name="Saavedra J."/>
            <person name="Lebreton F."/>
            <person name="Prichula J."/>
            <person name="Schaufler K."/>
            <person name="Gaca A."/>
            <person name="Sgardioli B."/>
            <person name="Wagenaar J."/>
            <person name="Strong T."/>
        </authorList>
    </citation>
    <scope>NUCLEOTIDE SEQUENCE [LARGE SCALE GENOMIC DNA]</scope>
    <source>
        <strain evidence="1 2">665A</strain>
    </source>
</reference>
<dbReference type="EMBL" id="JAFREL020000003">
    <property type="protein sequence ID" value="MEO1771894.1"/>
    <property type="molecule type" value="Genomic_DNA"/>
</dbReference>
<proteinExistence type="predicted"/>